<feature type="compositionally biased region" description="Polar residues" evidence="1">
    <location>
        <begin position="1"/>
        <end position="33"/>
    </location>
</feature>
<feature type="compositionally biased region" description="Polar residues" evidence="1">
    <location>
        <begin position="112"/>
        <end position="121"/>
    </location>
</feature>
<evidence type="ECO:0000313" key="3">
    <source>
        <dbReference type="Proteomes" id="UP000018721"/>
    </source>
</evidence>
<accession>V9FKK8</accession>
<feature type="non-terminal residue" evidence="2">
    <location>
        <position position="1"/>
    </location>
</feature>
<evidence type="ECO:0000313" key="2">
    <source>
        <dbReference type="EMBL" id="ETI52025.1"/>
    </source>
</evidence>
<feature type="region of interest" description="Disordered" evidence="1">
    <location>
        <begin position="97"/>
        <end position="121"/>
    </location>
</feature>
<dbReference type="HOGENOM" id="CLU_2044243_0_0_1"/>
<name>V9FKK8_PHYNI</name>
<reference evidence="2 3" key="1">
    <citation type="submission" date="2013-11" db="EMBL/GenBank/DDBJ databases">
        <title>The Genome Sequence of Phytophthora parasitica P1569.</title>
        <authorList>
            <consortium name="The Broad Institute Genomics Platform"/>
            <person name="Russ C."/>
            <person name="Tyler B."/>
            <person name="Panabieres F."/>
            <person name="Shan W."/>
            <person name="Tripathy S."/>
            <person name="Grunwald N."/>
            <person name="Machado M."/>
            <person name="Johnson C.S."/>
            <person name="Arredondo F."/>
            <person name="Hong C."/>
            <person name="Coffey M."/>
            <person name="Young S.K."/>
            <person name="Zeng Q."/>
            <person name="Gargeya S."/>
            <person name="Fitzgerald M."/>
            <person name="Abouelleil A."/>
            <person name="Alvarado L."/>
            <person name="Chapman S.B."/>
            <person name="Gainer-Dewar J."/>
            <person name="Goldberg J."/>
            <person name="Griggs A."/>
            <person name="Gujja S."/>
            <person name="Hansen M."/>
            <person name="Howarth C."/>
            <person name="Imamovic A."/>
            <person name="Ireland A."/>
            <person name="Larimer J."/>
            <person name="McCowan C."/>
            <person name="Murphy C."/>
            <person name="Pearson M."/>
            <person name="Poon T.W."/>
            <person name="Priest M."/>
            <person name="Roberts A."/>
            <person name="Saif S."/>
            <person name="Shea T."/>
            <person name="Sykes S."/>
            <person name="Wortman J."/>
            <person name="Nusbaum C."/>
            <person name="Birren B."/>
        </authorList>
    </citation>
    <scope>NUCLEOTIDE SEQUENCE [LARGE SCALE GENOMIC DNA]</scope>
    <source>
        <strain evidence="2 3">P1569</strain>
    </source>
</reference>
<dbReference type="AlphaFoldDB" id="V9FKK8"/>
<evidence type="ECO:0000256" key="1">
    <source>
        <dbReference type="SAM" id="MobiDB-lite"/>
    </source>
</evidence>
<organism evidence="2 3">
    <name type="scientific">Phytophthora nicotianae P1569</name>
    <dbReference type="NCBI Taxonomy" id="1317065"/>
    <lineage>
        <taxon>Eukaryota</taxon>
        <taxon>Sar</taxon>
        <taxon>Stramenopiles</taxon>
        <taxon>Oomycota</taxon>
        <taxon>Peronosporomycetes</taxon>
        <taxon>Peronosporales</taxon>
        <taxon>Peronosporaceae</taxon>
        <taxon>Phytophthora</taxon>
    </lineage>
</organism>
<sequence>DDIDFESNSNVFVKINGSNNSTSRTEQQATESAASIGPNAEALTQRRDARTVEPKTVNRSQTTSYSLKTACCITDRLQDKLDDFSDQQFSQNHFTTSFSTHSAKSMADHTGTEQQDSLRWC</sequence>
<protein>
    <submittedName>
        <fullName evidence="2">Uncharacterized protein</fullName>
    </submittedName>
</protein>
<proteinExistence type="predicted"/>
<feature type="region of interest" description="Disordered" evidence="1">
    <location>
        <begin position="1"/>
        <end position="63"/>
    </location>
</feature>
<keyword evidence="3" id="KW-1185">Reference proteome</keyword>
<dbReference type="Proteomes" id="UP000018721">
    <property type="component" value="Unassembled WGS sequence"/>
</dbReference>
<comment type="caution">
    <text evidence="2">The sequence shown here is derived from an EMBL/GenBank/DDBJ whole genome shotgun (WGS) entry which is preliminary data.</text>
</comment>
<gene>
    <name evidence="2" type="ORF">F443_04742</name>
</gene>
<dbReference type="EMBL" id="ANIZ01000862">
    <property type="protein sequence ID" value="ETI52025.1"/>
    <property type="molecule type" value="Genomic_DNA"/>
</dbReference>
<feature type="compositionally biased region" description="Basic and acidic residues" evidence="1">
    <location>
        <begin position="44"/>
        <end position="53"/>
    </location>
</feature>